<dbReference type="PANTHER" id="PTHR30435:SF19">
    <property type="entry name" value="FLAGELLAR BASAL-BODY ROD PROTEIN FLGG"/>
    <property type="match status" value="1"/>
</dbReference>
<dbReference type="InterPro" id="IPR053967">
    <property type="entry name" value="LlgE_F_G-like_D1"/>
</dbReference>
<keyword evidence="10" id="KW-0282">Flagellum</keyword>
<sequence length="263" mass="28188">MIRAMWTAATGMTAQQINVDTVAHNLANVNTNSFKRSRAEFADLLYQIQRLPGTNASNVGVFPVGIQVGAGVRPTTVAKEWLQGNMRQTNNDLDLAIDGPGFFQVSRPDGTIMYTRNGSFKRDNVGNLVTGDGDLLNPVITVPSGALKVDIGQDGTVSVLLPGVTQASQIGQIQLTRFDNPSGLVAMGNNLFIDSFSSGPPIQGTGGFTTGFGMIQQGFLESSNVNLAEEMVNMIIAQRSYEINSKTIQASDDMMAIANNLRR</sequence>
<keyword evidence="4 6" id="KW-0975">Bacterial flagellum</keyword>
<evidence type="ECO:0000256" key="6">
    <source>
        <dbReference type="RuleBase" id="RU362116"/>
    </source>
</evidence>
<dbReference type="GO" id="GO:0071978">
    <property type="term" value="P:bacterial-type flagellum-dependent swarming motility"/>
    <property type="evidence" value="ECO:0007669"/>
    <property type="project" value="TreeGrafter"/>
</dbReference>
<dbReference type="PATRIC" id="fig|42253.5.peg.2152"/>
<reference evidence="10 11" key="1">
    <citation type="journal article" date="2015" name="Proc. Natl. Acad. Sci. U.S.A.">
        <title>Expanded metabolic versatility of ubiquitous nitrite-oxidizing bacteria from the genus Nitrospira.</title>
        <authorList>
            <person name="Koch H."/>
            <person name="Lucker S."/>
            <person name="Albertsen M."/>
            <person name="Kitzinger K."/>
            <person name="Herbold C."/>
            <person name="Spieck E."/>
            <person name="Nielsen P.H."/>
            <person name="Wagner M."/>
            <person name="Daims H."/>
        </authorList>
    </citation>
    <scope>NUCLEOTIDE SEQUENCE [LARGE SCALE GENOMIC DNA]</scope>
    <source>
        <strain evidence="10 11">NSP M-1</strain>
    </source>
</reference>
<dbReference type="Pfam" id="PF06429">
    <property type="entry name" value="Flg_bbr_C"/>
    <property type="match status" value="1"/>
</dbReference>
<keyword evidence="11" id="KW-1185">Reference proteome</keyword>
<evidence type="ECO:0000313" key="10">
    <source>
        <dbReference type="EMBL" id="ALA58602.1"/>
    </source>
</evidence>
<dbReference type="Pfam" id="PF00460">
    <property type="entry name" value="Flg_bb_rod"/>
    <property type="match status" value="1"/>
</dbReference>
<dbReference type="SUPFAM" id="SSF117143">
    <property type="entry name" value="Flagellar hook protein flgE"/>
    <property type="match status" value="1"/>
</dbReference>
<evidence type="ECO:0000256" key="3">
    <source>
        <dbReference type="ARBA" id="ARBA00017948"/>
    </source>
</evidence>
<evidence type="ECO:0000259" key="9">
    <source>
        <dbReference type="Pfam" id="PF22692"/>
    </source>
</evidence>
<evidence type="ECO:0000259" key="7">
    <source>
        <dbReference type="Pfam" id="PF00460"/>
    </source>
</evidence>
<dbReference type="InterPro" id="IPR010930">
    <property type="entry name" value="Flg_bb/hook_C_dom"/>
</dbReference>
<evidence type="ECO:0000256" key="4">
    <source>
        <dbReference type="ARBA" id="ARBA00023143"/>
    </source>
</evidence>
<dbReference type="InterPro" id="IPR020013">
    <property type="entry name" value="Flagellar_FlgE/F/G"/>
</dbReference>
<evidence type="ECO:0000313" key="11">
    <source>
        <dbReference type="Proteomes" id="UP000069205"/>
    </source>
</evidence>
<evidence type="ECO:0000256" key="2">
    <source>
        <dbReference type="ARBA" id="ARBA00009677"/>
    </source>
</evidence>
<dbReference type="AlphaFoldDB" id="A0A0K2GDA7"/>
<evidence type="ECO:0000256" key="5">
    <source>
        <dbReference type="NCBIfam" id="TIGR02488"/>
    </source>
</evidence>
<dbReference type="Pfam" id="PF22692">
    <property type="entry name" value="LlgE_F_G_D1"/>
    <property type="match status" value="1"/>
</dbReference>
<comment type="similarity">
    <text evidence="2 6">Belongs to the flagella basal body rod proteins family.</text>
</comment>
<dbReference type="NCBIfam" id="TIGR02488">
    <property type="entry name" value="flgG_G_neg"/>
    <property type="match status" value="1"/>
</dbReference>
<keyword evidence="10" id="KW-0966">Cell projection</keyword>
<dbReference type="OrthoDB" id="9804559at2"/>
<dbReference type="InterPro" id="IPR012834">
    <property type="entry name" value="FlgG_G_neg"/>
</dbReference>
<accession>A0A0K2GDA7</accession>
<proteinExistence type="inferred from homology"/>
<evidence type="ECO:0000256" key="1">
    <source>
        <dbReference type="ARBA" id="ARBA00004117"/>
    </source>
</evidence>
<evidence type="ECO:0000259" key="8">
    <source>
        <dbReference type="Pfam" id="PF06429"/>
    </source>
</evidence>
<dbReference type="GO" id="GO:0009426">
    <property type="term" value="C:bacterial-type flagellum basal body, distal rod"/>
    <property type="evidence" value="ECO:0007669"/>
    <property type="project" value="UniProtKB-UniRule"/>
</dbReference>
<gene>
    <name evidence="10" type="primary">flgG</name>
    <name evidence="10" type="ORF">NITMOv2_2185</name>
</gene>
<feature type="domain" description="Flagellar basal body rod protein N-terminal" evidence="7">
    <location>
        <begin position="7"/>
        <end position="35"/>
    </location>
</feature>
<name>A0A0K2GDA7_NITMO</name>
<dbReference type="InterPro" id="IPR037925">
    <property type="entry name" value="FlgE/F/G-like"/>
</dbReference>
<dbReference type="NCBIfam" id="TIGR03506">
    <property type="entry name" value="FlgEFG_subfam"/>
    <property type="match status" value="2"/>
</dbReference>
<dbReference type="Proteomes" id="UP000069205">
    <property type="component" value="Chromosome"/>
</dbReference>
<dbReference type="RefSeq" id="WP_053379747.1">
    <property type="nucleotide sequence ID" value="NZ_CP011801.1"/>
</dbReference>
<keyword evidence="10" id="KW-0969">Cilium</keyword>
<dbReference type="EMBL" id="CP011801">
    <property type="protein sequence ID" value="ALA58602.1"/>
    <property type="molecule type" value="Genomic_DNA"/>
</dbReference>
<feature type="domain" description="Flagellar hook protein FlgE/F/G-like D1" evidence="9">
    <location>
        <begin position="96"/>
        <end position="159"/>
    </location>
</feature>
<comment type="subcellular location">
    <subcellularLocation>
        <location evidence="1 6">Bacterial flagellum basal body</location>
    </subcellularLocation>
</comment>
<feature type="domain" description="Flagellar basal-body/hook protein C-terminal" evidence="8">
    <location>
        <begin position="216"/>
        <end position="261"/>
    </location>
</feature>
<organism evidence="10 11">
    <name type="scientific">Nitrospira moscoviensis</name>
    <dbReference type="NCBI Taxonomy" id="42253"/>
    <lineage>
        <taxon>Bacteria</taxon>
        <taxon>Pseudomonadati</taxon>
        <taxon>Nitrospirota</taxon>
        <taxon>Nitrospiria</taxon>
        <taxon>Nitrospirales</taxon>
        <taxon>Nitrospiraceae</taxon>
        <taxon>Nitrospira</taxon>
    </lineage>
</organism>
<dbReference type="STRING" id="42253.NITMOv2_2185"/>
<protein>
    <recommendedName>
        <fullName evidence="3 5">Flagellar basal-body rod protein FlgG</fullName>
    </recommendedName>
</protein>
<dbReference type="InterPro" id="IPR001444">
    <property type="entry name" value="Flag_bb_rod_N"/>
</dbReference>
<dbReference type="PANTHER" id="PTHR30435">
    <property type="entry name" value="FLAGELLAR PROTEIN"/>
    <property type="match status" value="1"/>
</dbReference>
<dbReference type="KEGG" id="nmv:NITMOv2_2185"/>